<reference evidence="8 9" key="1">
    <citation type="journal article" date="2011" name="Proc. Natl. Acad. Sci. U.S.A.">
        <title>Genome and transcriptome analyses of the mountain pine beetle-fungal symbiont Grosmannia clavigera, a lodgepole pine pathogen.</title>
        <authorList>
            <person name="DiGuistini S."/>
            <person name="Wang Y."/>
            <person name="Liao N.Y."/>
            <person name="Taylor G."/>
            <person name="Tanguay P."/>
            <person name="Feau N."/>
            <person name="Henrissat B."/>
            <person name="Chan S.K."/>
            <person name="Hesse-Orce U."/>
            <person name="Alamouti S.M."/>
            <person name="Tsui C.K.M."/>
            <person name="Docking R.T."/>
            <person name="Levasseur A."/>
            <person name="Haridas S."/>
            <person name="Robertson G."/>
            <person name="Birol I."/>
            <person name="Holt R.A."/>
            <person name="Marra M.A."/>
            <person name="Hamelin R.C."/>
            <person name="Hirst M."/>
            <person name="Jones S.J.M."/>
            <person name="Bohlmann J."/>
            <person name="Breuil C."/>
        </authorList>
    </citation>
    <scope>NUCLEOTIDE SEQUENCE [LARGE SCALE GENOMIC DNA]</scope>
    <source>
        <strain evidence="9">kw1407 / UAMH 11150</strain>
    </source>
</reference>
<feature type="compositionally biased region" description="Polar residues" evidence="6">
    <location>
        <begin position="306"/>
        <end position="315"/>
    </location>
</feature>
<feature type="region of interest" description="Disordered" evidence="6">
    <location>
        <begin position="136"/>
        <end position="219"/>
    </location>
</feature>
<keyword evidence="2" id="KW-0479">Metal-binding</keyword>
<evidence type="ECO:0000256" key="6">
    <source>
        <dbReference type="SAM" id="MobiDB-lite"/>
    </source>
</evidence>
<evidence type="ECO:0000256" key="1">
    <source>
        <dbReference type="ARBA" id="ARBA00022468"/>
    </source>
</evidence>
<dbReference type="eggNOG" id="KOG0706">
    <property type="taxonomic scope" value="Eukaryota"/>
</dbReference>
<evidence type="ECO:0000259" key="7">
    <source>
        <dbReference type="PROSITE" id="PS50115"/>
    </source>
</evidence>
<feature type="region of interest" description="Disordered" evidence="6">
    <location>
        <begin position="348"/>
        <end position="383"/>
    </location>
</feature>
<dbReference type="PANTHER" id="PTHR45686:SF4">
    <property type="entry name" value="ADP-RIBOSYLATION FACTOR GTPASE ACTIVATING PROTEIN 3, ISOFORM H"/>
    <property type="match status" value="1"/>
</dbReference>
<feature type="domain" description="Arf-GAP" evidence="7">
    <location>
        <begin position="11"/>
        <end position="131"/>
    </location>
</feature>
<keyword evidence="3 5" id="KW-0863">Zinc-finger</keyword>
<dbReference type="InParanoid" id="F0X954"/>
<evidence type="ECO:0000256" key="3">
    <source>
        <dbReference type="ARBA" id="ARBA00022771"/>
    </source>
</evidence>
<evidence type="ECO:0000256" key="4">
    <source>
        <dbReference type="ARBA" id="ARBA00022833"/>
    </source>
</evidence>
<dbReference type="RefSeq" id="XP_014175460.1">
    <property type="nucleotide sequence ID" value="XM_014319985.1"/>
</dbReference>
<dbReference type="Proteomes" id="UP000007796">
    <property type="component" value="Unassembled WGS sequence"/>
</dbReference>
<organism evidence="9">
    <name type="scientific">Grosmannia clavigera (strain kw1407 / UAMH 11150)</name>
    <name type="common">Blue stain fungus</name>
    <name type="synonym">Graphiocladiella clavigera</name>
    <dbReference type="NCBI Taxonomy" id="655863"/>
    <lineage>
        <taxon>Eukaryota</taxon>
        <taxon>Fungi</taxon>
        <taxon>Dikarya</taxon>
        <taxon>Ascomycota</taxon>
        <taxon>Pezizomycotina</taxon>
        <taxon>Sordariomycetes</taxon>
        <taxon>Sordariomycetidae</taxon>
        <taxon>Ophiostomatales</taxon>
        <taxon>Ophiostomataceae</taxon>
        <taxon>Leptographium</taxon>
    </lineage>
</organism>
<keyword evidence="4" id="KW-0862">Zinc</keyword>
<gene>
    <name evidence="8" type="ORF">CMQ_4047</name>
</gene>
<dbReference type="Gene3D" id="1.10.220.150">
    <property type="entry name" value="Arf GTPase activating protein"/>
    <property type="match status" value="1"/>
</dbReference>
<dbReference type="FunCoup" id="F0X954">
    <property type="interactions" value="649"/>
</dbReference>
<dbReference type="Pfam" id="PF01412">
    <property type="entry name" value="ArfGap"/>
    <property type="match status" value="1"/>
</dbReference>
<dbReference type="SUPFAM" id="SSF57863">
    <property type="entry name" value="ArfGap/RecO-like zinc finger"/>
    <property type="match status" value="1"/>
</dbReference>
<feature type="compositionally biased region" description="Polar residues" evidence="6">
    <location>
        <begin position="199"/>
        <end position="215"/>
    </location>
</feature>
<keyword evidence="1" id="KW-0343">GTPase activation</keyword>
<dbReference type="InterPro" id="IPR037278">
    <property type="entry name" value="ARFGAP/RecO"/>
</dbReference>
<dbReference type="InterPro" id="IPR001164">
    <property type="entry name" value="ArfGAP_dom"/>
</dbReference>
<dbReference type="GO" id="GO:0000139">
    <property type="term" value="C:Golgi membrane"/>
    <property type="evidence" value="ECO:0007669"/>
    <property type="project" value="GOC"/>
</dbReference>
<keyword evidence="9" id="KW-1185">Reference proteome</keyword>
<feature type="compositionally biased region" description="Low complexity" evidence="6">
    <location>
        <begin position="292"/>
        <end position="305"/>
    </location>
</feature>
<proteinExistence type="predicted"/>
<dbReference type="FunFam" id="1.10.220.150:FF:000013">
    <property type="entry name" value="Putative Arf GTPase-activating protein"/>
    <property type="match status" value="1"/>
</dbReference>
<evidence type="ECO:0000256" key="5">
    <source>
        <dbReference type="PROSITE-ProRule" id="PRU00288"/>
    </source>
</evidence>
<feature type="region of interest" description="Disordered" evidence="6">
    <location>
        <begin position="279"/>
        <end position="331"/>
    </location>
</feature>
<dbReference type="CDD" id="cd08831">
    <property type="entry name" value="ArfGap_ArfGap2_3_like"/>
    <property type="match status" value="1"/>
</dbReference>
<dbReference type="GO" id="GO:0048205">
    <property type="term" value="P:COPI coating of Golgi vesicle"/>
    <property type="evidence" value="ECO:0007669"/>
    <property type="project" value="TreeGrafter"/>
</dbReference>
<dbReference type="EMBL" id="GL629735">
    <property type="protein sequence ID" value="EFX05978.1"/>
    <property type="molecule type" value="Genomic_DNA"/>
</dbReference>
<sequence length="489" mass="51774">MSGLATKQQSLKIFEKLKSKPANKVCFDCGQKNPTWTSVPFGIYLCLDCSANHRNLGVHISFVRSTNLDQWQWDQLRVMKVGGNESATKFFQQNGGSAALNSKDSKTKYQSAAATKYKEELKKRAARDAKEYPEEVIVDGDVSEASKTPSGEAEDDFFSSWDKPSIKKPTPPISRTATPPVVGRTPSPFLSAGGKDSISRSTSPLAGNSSDTSSVAKPAASRITHSAALKKTTLGGGARKANVLGAKKAPKLGVKKVTVDLIDFDEAEKKAKEEAERIEKLGYDPDGEEESAASAVKAASAKSGATTIVSPTPVNATRGAASHSREKSASEMERLGMGMGRLGFGQVGGRGGAAAASSSAGKRNMGGFGSVGPIKSSDDDEKFARSKFGNQKAISSDEYFGKGTYDSAVQNEAKQRLQGFEGATSISSNAYFGRPDEEAEEEYGDLESAAKDFVRKFGITAGDDLDNLTHALGAGATKLQGAIRNYLGN</sequence>
<name>F0X954_GROCL</name>
<dbReference type="PANTHER" id="PTHR45686">
    <property type="entry name" value="ADP-RIBOSYLATION FACTOR GTPASE ACTIVATING PROTEIN 3, ISOFORM H-RELATED"/>
    <property type="match status" value="1"/>
</dbReference>
<dbReference type="GeneID" id="25977215"/>
<dbReference type="SMART" id="SM00105">
    <property type="entry name" value="ArfGap"/>
    <property type="match status" value="1"/>
</dbReference>
<dbReference type="STRING" id="655863.F0X954"/>
<dbReference type="InterPro" id="IPR038508">
    <property type="entry name" value="ArfGAP_dom_sf"/>
</dbReference>
<dbReference type="OrthoDB" id="983479at2759"/>
<evidence type="ECO:0000313" key="8">
    <source>
        <dbReference type="EMBL" id="EFX05978.1"/>
    </source>
</evidence>
<dbReference type="HOGENOM" id="CLU_023062_7_0_1"/>
<dbReference type="AlphaFoldDB" id="F0X954"/>
<evidence type="ECO:0000313" key="9">
    <source>
        <dbReference type="Proteomes" id="UP000007796"/>
    </source>
</evidence>
<dbReference type="GO" id="GO:0008270">
    <property type="term" value="F:zinc ion binding"/>
    <property type="evidence" value="ECO:0007669"/>
    <property type="project" value="UniProtKB-KW"/>
</dbReference>
<protein>
    <submittedName>
        <fullName evidence="8">Arf GTPase activator</fullName>
    </submittedName>
</protein>
<evidence type="ECO:0000256" key="2">
    <source>
        <dbReference type="ARBA" id="ARBA00022723"/>
    </source>
</evidence>
<dbReference type="PRINTS" id="PR00405">
    <property type="entry name" value="REVINTRACTNG"/>
</dbReference>
<dbReference type="GO" id="GO:0005096">
    <property type="term" value="F:GTPase activator activity"/>
    <property type="evidence" value="ECO:0007669"/>
    <property type="project" value="UniProtKB-KW"/>
</dbReference>
<dbReference type="PROSITE" id="PS50115">
    <property type="entry name" value="ARFGAP"/>
    <property type="match status" value="1"/>
</dbReference>
<accession>F0X954</accession>